<reference evidence="2" key="1">
    <citation type="submission" date="2023-03" db="EMBL/GenBank/DDBJ databases">
        <title>Massive genome expansion in bonnet fungi (Mycena s.s.) driven by repeated elements and novel gene families across ecological guilds.</title>
        <authorList>
            <consortium name="Lawrence Berkeley National Laboratory"/>
            <person name="Harder C.B."/>
            <person name="Miyauchi S."/>
            <person name="Viragh M."/>
            <person name="Kuo A."/>
            <person name="Thoen E."/>
            <person name="Andreopoulos B."/>
            <person name="Lu D."/>
            <person name="Skrede I."/>
            <person name="Drula E."/>
            <person name="Henrissat B."/>
            <person name="Morin E."/>
            <person name="Kohler A."/>
            <person name="Barry K."/>
            <person name="LaButti K."/>
            <person name="Morin E."/>
            <person name="Salamov A."/>
            <person name="Lipzen A."/>
            <person name="Mereny Z."/>
            <person name="Hegedus B."/>
            <person name="Baldrian P."/>
            <person name="Stursova M."/>
            <person name="Weitz H."/>
            <person name="Taylor A."/>
            <person name="Grigoriev I.V."/>
            <person name="Nagy L.G."/>
            <person name="Martin F."/>
            <person name="Kauserud H."/>
        </authorList>
    </citation>
    <scope>NUCLEOTIDE SEQUENCE</scope>
    <source>
        <strain evidence="2">CBHHK067</strain>
    </source>
</reference>
<comment type="caution">
    <text evidence="2">The sequence shown here is derived from an EMBL/GenBank/DDBJ whole genome shotgun (WGS) entry which is preliminary data.</text>
</comment>
<dbReference type="AlphaFoldDB" id="A0AAD7CWP3"/>
<sequence length="491" mass="54333">MSDRDDPDYRALADEDNQLEDNNLDGMLHQLMAQKPHLNKWMVSTPEVEAKKAKARKTKEQRKPKRKAPTADSEDDDVVSKPNKKGKHQEDSDDPPIELTGYIHVMKPTSAVASSSRGRSKPKAESFYIQRGPFQFTSHCNYEAFLSLMAATLPCPDGHIVLDKVEWKPQTPANCSPLPLGGAIGYTVLMNQISKSKDKIVIISMPGPKKPADNAPFWSTTEDDAVPPVAPSGASDRQNNTASSTDNSFDFAELEASSTEGSVGEQKMRFDSAMGPKVKALKERWPLNDSGKRIYTDKVGFQWELTPIRLSVWGAHLARGSATLDEAPLSGQFNISNRIKHTAASTNHVAAPTIIPNAPAPPPAPPSNAERLMEMLAMSMLHQNQQQQQSNALVLITNQPLVIPVAAASAPQSPVKPRHCFVPLEEFCSFYGIMPCLERLQKLEYEPGDTRIVKLTHEDWNEFAGFPSLTWKKVLDKHRQFVKDAHSGLWA</sequence>
<evidence type="ECO:0000313" key="3">
    <source>
        <dbReference type="Proteomes" id="UP001221757"/>
    </source>
</evidence>
<proteinExistence type="predicted"/>
<protein>
    <submittedName>
        <fullName evidence="2">Uncharacterized protein</fullName>
    </submittedName>
</protein>
<gene>
    <name evidence="2" type="ORF">B0H17DRAFT_1144434</name>
</gene>
<feature type="region of interest" description="Disordered" evidence="1">
    <location>
        <begin position="213"/>
        <end position="249"/>
    </location>
</feature>
<evidence type="ECO:0000256" key="1">
    <source>
        <dbReference type="SAM" id="MobiDB-lite"/>
    </source>
</evidence>
<accession>A0AAD7CWP3</accession>
<organism evidence="2 3">
    <name type="scientific">Mycena rosella</name>
    <name type="common">Pink bonnet</name>
    <name type="synonym">Agaricus rosellus</name>
    <dbReference type="NCBI Taxonomy" id="1033263"/>
    <lineage>
        <taxon>Eukaryota</taxon>
        <taxon>Fungi</taxon>
        <taxon>Dikarya</taxon>
        <taxon>Basidiomycota</taxon>
        <taxon>Agaricomycotina</taxon>
        <taxon>Agaricomycetes</taxon>
        <taxon>Agaricomycetidae</taxon>
        <taxon>Agaricales</taxon>
        <taxon>Marasmiineae</taxon>
        <taxon>Mycenaceae</taxon>
        <taxon>Mycena</taxon>
    </lineage>
</organism>
<feature type="compositionally biased region" description="Basic and acidic residues" evidence="1">
    <location>
        <begin position="1"/>
        <end position="13"/>
    </location>
</feature>
<feature type="compositionally biased region" description="Acidic residues" evidence="1">
    <location>
        <begin position="14"/>
        <end position="23"/>
    </location>
</feature>
<feature type="compositionally biased region" description="Basic residues" evidence="1">
    <location>
        <begin position="53"/>
        <end position="68"/>
    </location>
</feature>
<keyword evidence="3" id="KW-1185">Reference proteome</keyword>
<dbReference type="Proteomes" id="UP001221757">
    <property type="component" value="Unassembled WGS sequence"/>
</dbReference>
<feature type="region of interest" description="Disordered" evidence="1">
    <location>
        <begin position="1"/>
        <end position="99"/>
    </location>
</feature>
<feature type="compositionally biased region" description="Polar residues" evidence="1">
    <location>
        <begin position="235"/>
        <end position="248"/>
    </location>
</feature>
<evidence type="ECO:0000313" key="2">
    <source>
        <dbReference type="EMBL" id="KAJ7662259.1"/>
    </source>
</evidence>
<name>A0AAD7CWP3_MYCRO</name>
<dbReference type="EMBL" id="JARKIE010000244">
    <property type="protein sequence ID" value="KAJ7662259.1"/>
    <property type="molecule type" value="Genomic_DNA"/>
</dbReference>